<gene>
    <name evidence="10" type="ORF">ATK86_1200</name>
</gene>
<feature type="domain" description="Acyl-CoA oxidase/dehydrogenase middle" evidence="8">
    <location>
        <begin position="123"/>
        <end position="223"/>
    </location>
</feature>
<dbReference type="GO" id="GO:0046359">
    <property type="term" value="P:butyrate catabolic process"/>
    <property type="evidence" value="ECO:0007669"/>
    <property type="project" value="TreeGrafter"/>
</dbReference>
<dbReference type="AlphaFoldDB" id="A0A2N3WZ86"/>
<dbReference type="InterPro" id="IPR009075">
    <property type="entry name" value="AcylCo_DH/oxidase_C"/>
</dbReference>
<name>A0A2N3WZ86_9NOCA</name>
<dbReference type="Gene3D" id="1.20.140.10">
    <property type="entry name" value="Butyryl-CoA Dehydrogenase, subunit A, domain 3"/>
    <property type="match status" value="1"/>
</dbReference>
<keyword evidence="3 6" id="KW-0285">Flavoprotein</keyword>
<dbReference type="Pfam" id="PF02770">
    <property type="entry name" value="Acyl-CoA_dh_M"/>
    <property type="match status" value="1"/>
</dbReference>
<comment type="cofactor">
    <cofactor evidence="1 6">
        <name>FAD</name>
        <dbReference type="ChEBI" id="CHEBI:57692"/>
    </cofactor>
</comment>
<sequence length="385" mass="41349">MRRTVFDADHRAFRATIRAFIDAEVVPSFGKWYDEGLVPREFYYRLGELGVLGMEVPAAYGGSGLDSFRYRAVLAEEIARAAVSFGGSSAHLSRCLPLINDLATDEQRQRWLPGFVTGETMFALAVAEPGTGTEPSGMRTTAPLSLDGTEYLLNGSKTYVTGGVHADRVIVCARTAPPSAGDPTYGLSLLVVDSAAPGYRVGRALDTLGRKVSDTAELTFTDVRVPVTDRLGAAHRGDDHLAAQLPRERLTIAVGAHAQARAAVRFAHRFTTERTAFTHSVASFQNTKFELAACRAEVDAIEAVVDRALAAHDRGDLTPADAASAKLFCTESAGRVIDRCLQLHGGVGYLADSPIARLYADHRIDRIVGGTSEVLRTIIAAEMGL</sequence>
<reference evidence="10 11" key="1">
    <citation type="submission" date="2017-12" db="EMBL/GenBank/DDBJ databases">
        <title>Sequencing the genomes of 1000 Actinobacteria strains.</title>
        <authorList>
            <person name="Klenk H.-P."/>
        </authorList>
    </citation>
    <scope>NUCLEOTIDE SEQUENCE [LARGE SCALE GENOMIC DNA]</scope>
    <source>
        <strain evidence="10 11">DSM 44489</strain>
    </source>
</reference>
<dbReference type="InterPro" id="IPR036250">
    <property type="entry name" value="AcylCo_DH-like_C"/>
</dbReference>
<protein>
    <submittedName>
        <fullName evidence="10">Alkylation response protein AidB-like acyl-CoA dehydrogenase</fullName>
    </submittedName>
</protein>
<comment type="similarity">
    <text evidence="2 6">Belongs to the acyl-CoA dehydrogenase family.</text>
</comment>
<dbReference type="GO" id="GO:0003995">
    <property type="term" value="F:acyl-CoA dehydrogenase activity"/>
    <property type="evidence" value="ECO:0007669"/>
    <property type="project" value="InterPro"/>
</dbReference>
<evidence type="ECO:0000256" key="4">
    <source>
        <dbReference type="ARBA" id="ARBA00022827"/>
    </source>
</evidence>
<keyword evidence="5 6" id="KW-0560">Oxidoreductase</keyword>
<evidence type="ECO:0000313" key="10">
    <source>
        <dbReference type="EMBL" id="PKV99158.1"/>
    </source>
</evidence>
<feature type="domain" description="Acyl-CoA dehydrogenase/oxidase C-terminal" evidence="7">
    <location>
        <begin position="242"/>
        <end position="383"/>
    </location>
</feature>
<dbReference type="PANTHER" id="PTHR43884:SF12">
    <property type="entry name" value="ISOVALERYL-COA DEHYDROGENASE, MITOCHONDRIAL-RELATED"/>
    <property type="match status" value="1"/>
</dbReference>
<dbReference type="GO" id="GO:0033539">
    <property type="term" value="P:fatty acid beta-oxidation using acyl-CoA dehydrogenase"/>
    <property type="evidence" value="ECO:0007669"/>
    <property type="project" value="TreeGrafter"/>
</dbReference>
<dbReference type="Proteomes" id="UP000233766">
    <property type="component" value="Unassembled WGS sequence"/>
</dbReference>
<comment type="caution">
    <text evidence="10">The sequence shown here is derived from an EMBL/GenBank/DDBJ whole genome shotgun (WGS) entry which is preliminary data.</text>
</comment>
<evidence type="ECO:0000256" key="6">
    <source>
        <dbReference type="RuleBase" id="RU362125"/>
    </source>
</evidence>
<evidence type="ECO:0000259" key="8">
    <source>
        <dbReference type="Pfam" id="PF02770"/>
    </source>
</evidence>
<proteinExistence type="inferred from homology"/>
<dbReference type="InterPro" id="IPR006089">
    <property type="entry name" value="Acyl-CoA_DH_CS"/>
</dbReference>
<dbReference type="Pfam" id="PF00441">
    <property type="entry name" value="Acyl-CoA_dh_1"/>
    <property type="match status" value="1"/>
</dbReference>
<evidence type="ECO:0000256" key="3">
    <source>
        <dbReference type="ARBA" id="ARBA00022630"/>
    </source>
</evidence>
<evidence type="ECO:0000256" key="2">
    <source>
        <dbReference type="ARBA" id="ARBA00009347"/>
    </source>
</evidence>
<organism evidence="10 11">
    <name type="scientific">Nocardia fluminea</name>
    <dbReference type="NCBI Taxonomy" id="134984"/>
    <lineage>
        <taxon>Bacteria</taxon>
        <taxon>Bacillati</taxon>
        <taxon>Actinomycetota</taxon>
        <taxon>Actinomycetes</taxon>
        <taxon>Mycobacteriales</taxon>
        <taxon>Nocardiaceae</taxon>
        <taxon>Nocardia</taxon>
    </lineage>
</organism>
<evidence type="ECO:0000259" key="7">
    <source>
        <dbReference type="Pfam" id="PF00441"/>
    </source>
</evidence>
<dbReference type="SUPFAM" id="SSF47203">
    <property type="entry name" value="Acyl-CoA dehydrogenase C-terminal domain-like"/>
    <property type="match status" value="1"/>
</dbReference>
<accession>A0A2N3WZ86</accession>
<dbReference type="Gene3D" id="1.10.540.10">
    <property type="entry name" value="Acyl-CoA dehydrogenase/oxidase, N-terminal domain"/>
    <property type="match status" value="1"/>
</dbReference>
<keyword evidence="11" id="KW-1185">Reference proteome</keyword>
<dbReference type="InterPro" id="IPR013786">
    <property type="entry name" value="AcylCoA_DH/ox_N"/>
</dbReference>
<evidence type="ECO:0000313" key="11">
    <source>
        <dbReference type="Proteomes" id="UP000233766"/>
    </source>
</evidence>
<dbReference type="PANTHER" id="PTHR43884">
    <property type="entry name" value="ACYL-COA DEHYDROGENASE"/>
    <property type="match status" value="1"/>
</dbReference>
<evidence type="ECO:0000256" key="5">
    <source>
        <dbReference type="ARBA" id="ARBA00023002"/>
    </source>
</evidence>
<dbReference type="FunFam" id="1.20.140.10:FF:000001">
    <property type="entry name" value="Acyl-CoA dehydrogenase"/>
    <property type="match status" value="1"/>
</dbReference>
<dbReference type="InterPro" id="IPR046373">
    <property type="entry name" value="Acyl-CoA_Oxase/DH_mid-dom_sf"/>
</dbReference>
<dbReference type="GO" id="GO:0050660">
    <property type="term" value="F:flavin adenine dinucleotide binding"/>
    <property type="evidence" value="ECO:0007669"/>
    <property type="project" value="InterPro"/>
</dbReference>
<dbReference type="InterPro" id="IPR006091">
    <property type="entry name" value="Acyl-CoA_Oxase/DH_mid-dom"/>
</dbReference>
<dbReference type="InterPro" id="IPR009100">
    <property type="entry name" value="AcylCoA_DH/oxidase_NM_dom_sf"/>
</dbReference>
<dbReference type="InterPro" id="IPR037069">
    <property type="entry name" value="AcylCoA_DH/ox_N_sf"/>
</dbReference>
<evidence type="ECO:0000259" key="9">
    <source>
        <dbReference type="Pfam" id="PF02771"/>
    </source>
</evidence>
<dbReference type="SUPFAM" id="SSF56645">
    <property type="entry name" value="Acyl-CoA dehydrogenase NM domain-like"/>
    <property type="match status" value="1"/>
</dbReference>
<dbReference type="Pfam" id="PF02771">
    <property type="entry name" value="Acyl-CoA_dh_N"/>
    <property type="match status" value="1"/>
</dbReference>
<dbReference type="RefSeq" id="WP_101463485.1">
    <property type="nucleotide sequence ID" value="NZ_PJMW01000001.1"/>
</dbReference>
<dbReference type="OrthoDB" id="2769798at2"/>
<dbReference type="Gene3D" id="2.40.110.10">
    <property type="entry name" value="Butyryl-CoA Dehydrogenase, subunit A, domain 2"/>
    <property type="match status" value="1"/>
</dbReference>
<evidence type="ECO:0000256" key="1">
    <source>
        <dbReference type="ARBA" id="ARBA00001974"/>
    </source>
</evidence>
<keyword evidence="4 6" id="KW-0274">FAD</keyword>
<feature type="domain" description="Acyl-CoA dehydrogenase/oxidase N-terminal" evidence="9">
    <location>
        <begin position="8"/>
        <end position="119"/>
    </location>
</feature>
<dbReference type="EMBL" id="PJMW01000001">
    <property type="protein sequence ID" value="PKV99158.1"/>
    <property type="molecule type" value="Genomic_DNA"/>
</dbReference>
<dbReference type="PROSITE" id="PS00073">
    <property type="entry name" value="ACYL_COA_DH_2"/>
    <property type="match status" value="1"/>
</dbReference>